<protein>
    <submittedName>
        <fullName evidence="2">Uncharacterized protein</fullName>
    </submittedName>
</protein>
<dbReference type="Gramene" id="mRNA:HanXRQr2_Chr15g0671111">
    <property type="protein sequence ID" value="CDS:HanXRQr2_Chr15g0671111.1"/>
    <property type="gene ID" value="HanXRQr2_Chr15g0671111"/>
</dbReference>
<dbReference type="Proteomes" id="UP000215914">
    <property type="component" value="Unassembled WGS sequence"/>
</dbReference>
<sequence>MTATQLGLLISIQVVAIGGDGGGWSPAVMMGLGSVEREEERVQGSEREK</sequence>
<evidence type="ECO:0000313" key="2">
    <source>
        <dbReference type="EMBL" id="KAF5762620.1"/>
    </source>
</evidence>
<name>A0A9K3DX29_HELAN</name>
<keyword evidence="3" id="KW-1185">Reference proteome</keyword>
<keyword evidence="1" id="KW-0732">Signal</keyword>
<gene>
    <name evidence="2" type="ORF">HanXRQr2_Chr15g0671111</name>
</gene>
<dbReference type="EMBL" id="MNCJ02000330">
    <property type="protein sequence ID" value="KAF5762620.1"/>
    <property type="molecule type" value="Genomic_DNA"/>
</dbReference>
<reference evidence="2" key="1">
    <citation type="journal article" date="2017" name="Nature">
        <title>The sunflower genome provides insights into oil metabolism, flowering and Asterid evolution.</title>
        <authorList>
            <person name="Badouin H."/>
            <person name="Gouzy J."/>
            <person name="Grassa C.J."/>
            <person name="Murat F."/>
            <person name="Staton S.E."/>
            <person name="Cottret L."/>
            <person name="Lelandais-Briere C."/>
            <person name="Owens G.L."/>
            <person name="Carrere S."/>
            <person name="Mayjonade B."/>
            <person name="Legrand L."/>
            <person name="Gill N."/>
            <person name="Kane N.C."/>
            <person name="Bowers J.E."/>
            <person name="Hubner S."/>
            <person name="Bellec A."/>
            <person name="Berard A."/>
            <person name="Berges H."/>
            <person name="Blanchet N."/>
            <person name="Boniface M.C."/>
            <person name="Brunel D."/>
            <person name="Catrice O."/>
            <person name="Chaidir N."/>
            <person name="Claudel C."/>
            <person name="Donnadieu C."/>
            <person name="Faraut T."/>
            <person name="Fievet G."/>
            <person name="Helmstetter N."/>
            <person name="King M."/>
            <person name="Knapp S.J."/>
            <person name="Lai Z."/>
            <person name="Le Paslier M.C."/>
            <person name="Lippi Y."/>
            <person name="Lorenzon L."/>
            <person name="Mandel J.R."/>
            <person name="Marage G."/>
            <person name="Marchand G."/>
            <person name="Marquand E."/>
            <person name="Bret-Mestries E."/>
            <person name="Morien E."/>
            <person name="Nambeesan S."/>
            <person name="Nguyen T."/>
            <person name="Pegot-Espagnet P."/>
            <person name="Pouilly N."/>
            <person name="Raftis F."/>
            <person name="Sallet E."/>
            <person name="Schiex T."/>
            <person name="Thomas J."/>
            <person name="Vandecasteele C."/>
            <person name="Vares D."/>
            <person name="Vear F."/>
            <person name="Vautrin S."/>
            <person name="Crespi M."/>
            <person name="Mangin B."/>
            <person name="Burke J.M."/>
            <person name="Salse J."/>
            <person name="Munos S."/>
            <person name="Vincourt P."/>
            <person name="Rieseberg L.H."/>
            <person name="Langlade N.B."/>
        </authorList>
    </citation>
    <scope>NUCLEOTIDE SEQUENCE</scope>
    <source>
        <tissue evidence="2">Leaves</tissue>
    </source>
</reference>
<comment type="caution">
    <text evidence="2">The sequence shown here is derived from an EMBL/GenBank/DDBJ whole genome shotgun (WGS) entry which is preliminary data.</text>
</comment>
<reference evidence="2" key="2">
    <citation type="submission" date="2020-06" db="EMBL/GenBank/DDBJ databases">
        <title>Helianthus annuus Genome sequencing and assembly Release 2.</title>
        <authorList>
            <person name="Gouzy J."/>
            <person name="Langlade N."/>
            <person name="Munos S."/>
        </authorList>
    </citation>
    <scope>NUCLEOTIDE SEQUENCE</scope>
    <source>
        <tissue evidence="2">Leaves</tissue>
    </source>
</reference>
<feature type="signal peptide" evidence="1">
    <location>
        <begin position="1"/>
        <end position="18"/>
    </location>
</feature>
<feature type="chain" id="PRO_5039890921" evidence="1">
    <location>
        <begin position="19"/>
        <end position="49"/>
    </location>
</feature>
<accession>A0A9K3DX29</accession>
<proteinExistence type="predicted"/>
<evidence type="ECO:0000313" key="3">
    <source>
        <dbReference type="Proteomes" id="UP000215914"/>
    </source>
</evidence>
<organism evidence="2 3">
    <name type="scientific">Helianthus annuus</name>
    <name type="common">Common sunflower</name>
    <dbReference type="NCBI Taxonomy" id="4232"/>
    <lineage>
        <taxon>Eukaryota</taxon>
        <taxon>Viridiplantae</taxon>
        <taxon>Streptophyta</taxon>
        <taxon>Embryophyta</taxon>
        <taxon>Tracheophyta</taxon>
        <taxon>Spermatophyta</taxon>
        <taxon>Magnoliopsida</taxon>
        <taxon>eudicotyledons</taxon>
        <taxon>Gunneridae</taxon>
        <taxon>Pentapetalae</taxon>
        <taxon>asterids</taxon>
        <taxon>campanulids</taxon>
        <taxon>Asterales</taxon>
        <taxon>Asteraceae</taxon>
        <taxon>Asteroideae</taxon>
        <taxon>Heliantheae alliance</taxon>
        <taxon>Heliantheae</taxon>
        <taxon>Helianthus</taxon>
    </lineage>
</organism>
<evidence type="ECO:0000256" key="1">
    <source>
        <dbReference type="SAM" id="SignalP"/>
    </source>
</evidence>
<dbReference type="AlphaFoldDB" id="A0A9K3DX29"/>